<proteinExistence type="predicted"/>
<name>A0A3B1BY35_9ZZZZ</name>
<gene>
    <name evidence="5" type="ORF">MNBD_GAMMA26-888</name>
</gene>
<evidence type="ECO:0000256" key="2">
    <source>
        <dbReference type="ARBA" id="ARBA00022723"/>
    </source>
</evidence>
<dbReference type="AlphaFoldDB" id="A0A3B1BY35"/>
<sequence>MRLATTVSMAAAVLLGVSAGQVNASGEKLFTDNNCNGCHYTQGPAREKTIDDQLAKKGPELWYAGSKFQQAWLQGWLADPKPIRPLKYNSLTEKNPADHPKLAAADAGAVTDYLMTLTSSEVVKGAAGKGNKMKGKMLFMGKKPKMPCKACHQYPKKKKVLGGLSGPSLVDANKRLNPDWIYAYMMKPKVFKPIKMMPVFTGVLSKKHVQNVITYIGSFK</sequence>
<dbReference type="InterPro" id="IPR036909">
    <property type="entry name" value="Cyt_c-like_dom_sf"/>
</dbReference>
<evidence type="ECO:0000259" key="4">
    <source>
        <dbReference type="PROSITE" id="PS51007"/>
    </source>
</evidence>
<dbReference type="GO" id="GO:0020037">
    <property type="term" value="F:heme binding"/>
    <property type="evidence" value="ECO:0007669"/>
    <property type="project" value="InterPro"/>
</dbReference>
<organism evidence="5">
    <name type="scientific">hydrothermal vent metagenome</name>
    <dbReference type="NCBI Taxonomy" id="652676"/>
    <lineage>
        <taxon>unclassified sequences</taxon>
        <taxon>metagenomes</taxon>
        <taxon>ecological metagenomes</taxon>
    </lineage>
</organism>
<dbReference type="SUPFAM" id="SSF46626">
    <property type="entry name" value="Cytochrome c"/>
    <property type="match status" value="2"/>
</dbReference>
<keyword evidence="1" id="KW-0349">Heme</keyword>
<feature type="domain" description="Cytochrome c" evidence="4">
    <location>
        <begin position="21"/>
        <end position="118"/>
    </location>
</feature>
<dbReference type="Pfam" id="PF13442">
    <property type="entry name" value="Cytochrome_CBB3"/>
    <property type="match status" value="1"/>
</dbReference>
<dbReference type="InterPro" id="IPR009056">
    <property type="entry name" value="Cyt_c-like_dom"/>
</dbReference>
<evidence type="ECO:0000256" key="3">
    <source>
        <dbReference type="ARBA" id="ARBA00023004"/>
    </source>
</evidence>
<dbReference type="GO" id="GO:0046872">
    <property type="term" value="F:metal ion binding"/>
    <property type="evidence" value="ECO:0007669"/>
    <property type="project" value="UniProtKB-KW"/>
</dbReference>
<evidence type="ECO:0000313" key="5">
    <source>
        <dbReference type="EMBL" id="VAX11315.1"/>
    </source>
</evidence>
<dbReference type="Pfam" id="PF00034">
    <property type="entry name" value="Cytochrom_C"/>
    <property type="match status" value="1"/>
</dbReference>
<accession>A0A3B1BY35</accession>
<protein>
    <recommendedName>
        <fullName evidence="4">Cytochrome c domain-containing protein</fullName>
    </recommendedName>
</protein>
<reference evidence="5" key="1">
    <citation type="submission" date="2018-06" db="EMBL/GenBank/DDBJ databases">
        <authorList>
            <person name="Zhirakovskaya E."/>
        </authorList>
    </citation>
    <scope>NUCLEOTIDE SEQUENCE</scope>
</reference>
<dbReference type="GO" id="GO:0009055">
    <property type="term" value="F:electron transfer activity"/>
    <property type="evidence" value="ECO:0007669"/>
    <property type="project" value="InterPro"/>
</dbReference>
<keyword evidence="3" id="KW-0408">Iron</keyword>
<keyword evidence="2" id="KW-0479">Metal-binding</keyword>
<feature type="domain" description="Cytochrome c" evidence="4">
    <location>
        <begin position="130"/>
        <end position="220"/>
    </location>
</feature>
<dbReference type="EMBL" id="UOFX01000083">
    <property type="protein sequence ID" value="VAX11315.1"/>
    <property type="molecule type" value="Genomic_DNA"/>
</dbReference>
<dbReference type="Gene3D" id="1.10.760.10">
    <property type="entry name" value="Cytochrome c-like domain"/>
    <property type="match status" value="2"/>
</dbReference>
<dbReference type="PROSITE" id="PS51007">
    <property type="entry name" value="CYTC"/>
    <property type="match status" value="2"/>
</dbReference>
<evidence type="ECO:0000256" key="1">
    <source>
        <dbReference type="ARBA" id="ARBA00022617"/>
    </source>
</evidence>